<comment type="subcellular location">
    <subcellularLocation>
        <location evidence="1">Cell inner membrane</location>
        <topology evidence="1">Single-pass membrane protein</topology>
    </subcellularLocation>
</comment>
<keyword evidence="3" id="KW-1003">Cell membrane</keyword>
<dbReference type="SUPFAM" id="SSF54523">
    <property type="entry name" value="Pili subunits"/>
    <property type="match status" value="1"/>
</dbReference>
<evidence type="ECO:0000313" key="13">
    <source>
        <dbReference type="EMBL" id="MBP3984780.1"/>
    </source>
</evidence>
<evidence type="ECO:0000256" key="1">
    <source>
        <dbReference type="ARBA" id="ARBA00004377"/>
    </source>
</evidence>
<reference evidence="13" key="2">
    <citation type="submission" date="2021-03" db="EMBL/GenBank/DDBJ databases">
        <authorList>
            <person name="Cao W."/>
        </authorList>
    </citation>
    <scope>NUCLEOTIDE SEQUENCE</scope>
    <source>
        <strain evidence="13">110414</strain>
    </source>
</reference>
<gene>
    <name evidence="13" type="ORF">J5837_10165</name>
</gene>
<dbReference type="Gene3D" id="3.55.40.10">
    <property type="entry name" value="minor pseudopilin epsh domain"/>
    <property type="match status" value="1"/>
</dbReference>
<evidence type="ECO:0000259" key="12">
    <source>
        <dbReference type="Pfam" id="PF12019"/>
    </source>
</evidence>
<proteinExistence type="inferred from homology"/>
<keyword evidence="4" id="KW-0488">Methylation</keyword>
<dbReference type="InterPro" id="IPR012902">
    <property type="entry name" value="N_methyl_site"/>
</dbReference>
<evidence type="ECO:0000256" key="9">
    <source>
        <dbReference type="ARBA" id="ARBA00025772"/>
    </source>
</evidence>
<keyword evidence="14" id="KW-1185">Reference proteome</keyword>
<dbReference type="Proteomes" id="UP000673447">
    <property type="component" value="Unassembled WGS sequence"/>
</dbReference>
<reference evidence="13" key="1">
    <citation type="journal article" date="2016" name="Int. J. Syst. Evol. Microbiol.">
        <title>Pseudoxanthomonas helianthi sp. nov., isolated from roots of Jerusalem artichoke (Helianthus tuberosus).</title>
        <authorList>
            <person name="Kittiwongwattana C."/>
            <person name="Thawai C."/>
        </authorList>
    </citation>
    <scope>NUCLEOTIDE SEQUENCE</scope>
    <source>
        <strain evidence="13">110414</strain>
    </source>
</reference>
<organism evidence="13 14">
    <name type="scientific">Pseudoxanthomonas helianthi</name>
    <dbReference type="NCBI Taxonomy" id="1453541"/>
    <lineage>
        <taxon>Bacteria</taxon>
        <taxon>Pseudomonadati</taxon>
        <taxon>Pseudomonadota</taxon>
        <taxon>Gammaproteobacteria</taxon>
        <taxon>Lysobacterales</taxon>
        <taxon>Lysobacteraceae</taxon>
        <taxon>Pseudoxanthomonas</taxon>
    </lineage>
</organism>
<keyword evidence="6 11" id="KW-0812">Transmembrane</keyword>
<evidence type="ECO:0000256" key="10">
    <source>
        <dbReference type="ARBA" id="ARBA00030775"/>
    </source>
</evidence>
<sequence length="180" mass="18596">MRRTQAGFSLAEMVVAMAVVAILVGVALPAYQGAREAAYAGAARAAVGESLLKAISHAALTGSEVVLCPGDANGCRASIDWSHGWMAFADLDGDRQRTPNETLLHEQVSLGGDVHLRSTVGRTRLVFQPNGGNAGSNVTFTVCDGRGPAKAVTLVMANDGRLRNGVPTGAAAEACMHPMP</sequence>
<keyword evidence="8 11" id="KW-0472">Membrane</keyword>
<dbReference type="NCBIfam" id="TIGR02532">
    <property type="entry name" value="IV_pilin_GFxxxE"/>
    <property type="match status" value="1"/>
</dbReference>
<comment type="similarity">
    <text evidence="9">Belongs to the GSP H family.</text>
</comment>
<protein>
    <recommendedName>
        <fullName evidence="2">Type II secretion system protein H</fullName>
    </recommendedName>
    <alternativeName>
        <fullName evidence="10">General secretion pathway protein H</fullName>
    </alternativeName>
</protein>
<dbReference type="InterPro" id="IPR022346">
    <property type="entry name" value="T2SS_GspH"/>
</dbReference>
<evidence type="ECO:0000256" key="7">
    <source>
        <dbReference type="ARBA" id="ARBA00022989"/>
    </source>
</evidence>
<accession>A0A941AUE3</accession>
<dbReference type="GO" id="GO:0015628">
    <property type="term" value="P:protein secretion by the type II secretion system"/>
    <property type="evidence" value="ECO:0007669"/>
    <property type="project" value="InterPro"/>
</dbReference>
<dbReference type="AlphaFoldDB" id="A0A941AUE3"/>
<name>A0A941AUE3_9GAMM</name>
<dbReference type="InterPro" id="IPR045584">
    <property type="entry name" value="Pilin-like"/>
</dbReference>
<evidence type="ECO:0000256" key="3">
    <source>
        <dbReference type="ARBA" id="ARBA00022475"/>
    </source>
</evidence>
<evidence type="ECO:0000313" key="14">
    <source>
        <dbReference type="Proteomes" id="UP000673447"/>
    </source>
</evidence>
<dbReference type="PANTHER" id="PTHR30093:SF41">
    <property type="entry name" value="TYPE II SECRETION SYSTEM PROTEIN H"/>
    <property type="match status" value="1"/>
</dbReference>
<evidence type="ECO:0000256" key="11">
    <source>
        <dbReference type="SAM" id="Phobius"/>
    </source>
</evidence>
<comment type="caution">
    <text evidence="13">The sequence shown here is derived from an EMBL/GenBank/DDBJ whole genome shotgun (WGS) entry which is preliminary data.</text>
</comment>
<dbReference type="Pfam" id="PF12019">
    <property type="entry name" value="GspH"/>
    <property type="match status" value="1"/>
</dbReference>
<feature type="domain" description="General secretion pathway GspH" evidence="12">
    <location>
        <begin position="51"/>
        <end position="160"/>
    </location>
</feature>
<dbReference type="Pfam" id="PF07963">
    <property type="entry name" value="N_methyl"/>
    <property type="match status" value="1"/>
</dbReference>
<evidence type="ECO:0000256" key="2">
    <source>
        <dbReference type="ARBA" id="ARBA00021549"/>
    </source>
</evidence>
<evidence type="ECO:0000256" key="6">
    <source>
        <dbReference type="ARBA" id="ARBA00022692"/>
    </source>
</evidence>
<keyword evidence="7 11" id="KW-1133">Transmembrane helix</keyword>
<dbReference type="RefSeq" id="WP_210537003.1">
    <property type="nucleotide sequence ID" value="NZ_JAGKTC010000002.1"/>
</dbReference>
<evidence type="ECO:0000256" key="4">
    <source>
        <dbReference type="ARBA" id="ARBA00022481"/>
    </source>
</evidence>
<evidence type="ECO:0000256" key="8">
    <source>
        <dbReference type="ARBA" id="ARBA00023136"/>
    </source>
</evidence>
<dbReference type="PANTHER" id="PTHR30093">
    <property type="entry name" value="GENERAL SECRETION PATHWAY PROTEIN G"/>
    <property type="match status" value="1"/>
</dbReference>
<keyword evidence="5" id="KW-0997">Cell inner membrane</keyword>
<dbReference type="EMBL" id="JAGKTC010000002">
    <property type="protein sequence ID" value="MBP3984780.1"/>
    <property type="molecule type" value="Genomic_DNA"/>
</dbReference>
<dbReference type="GO" id="GO:0005886">
    <property type="term" value="C:plasma membrane"/>
    <property type="evidence" value="ECO:0007669"/>
    <property type="project" value="UniProtKB-SubCell"/>
</dbReference>
<dbReference type="GO" id="GO:0015627">
    <property type="term" value="C:type II protein secretion system complex"/>
    <property type="evidence" value="ECO:0007669"/>
    <property type="project" value="InterPro"/>
</dbReference>
<feature type="transmembrane region" description="Helical" evidence="11">
    <location>
        <begin position="6"/>
        <end position="28"/>
    </location>
</feature>
<evidence type="ECO:0000256" key="5">
    <source>
        <dbReference type="ARBA" id="ARBA00022519"/>
    </source>
</evidence>